<dbReference type="InterPro" id="IPR041489">
    <property type="entry name" value="PDZ_6"/>
</dbReference>
<reference evidence="13" key="1">
    <citation type="submission" date="2020-06" db="EMBL/GenBank/DDBJ databases">
        <title>Characterization of fructooligosaccharide metabolism and fructooligosaccharide-degrading enzymes in human commensal butyrate producers.</title>
        <authorList>
            <person name="Tanno H."/>
            <person name="Fujii T."/>
            <person name="Hirano K."/>
            <person name="Maeno S."/>
            <person name="Tonozuka T."/>
            <person name="Sakamoto M."/>
            <person name="Ohkuma M."/>
            <person name="Tochio T."/>
            <person name="Endo A."/>
        </authorList>
    </citation>
    <scope>NUCLEOTIDE SEQUENCE</scope>
    <source>
        <strain evidence="13">JCM 17466</strain>
    </source>
</reference>
<dbReference type="InterPro" id="IPR001478">
    <property type="entry name" value="PDZ"/>
</dbReference>
<proteinExistence type="inferred from homology"/>
<comment type="similarity">
    <text evidence="3 11">Belongs to the peptidase M50B family.</text>
</comment>
<evidence type="ECO:0000313" key="13">
    <source>
        <dbReference type="EMBL" id="GFO85160.1"/>
    </source>
</evidence>
<evidence type="ECO:0000256" key="5">
    <source>
        <dbReference type="ARBA" id="ARBA00022692"/>
    </source>
</evidence>
<dbReference type="GO" id="GO:0046872">
    <property type="term" value="F:metal ion binding"/>
    <property type="evidence" value="ECO:0007669"/>
    <property type="project" value="UniProtKB-KW"/>
</dbReference>
<accession>A0A916Q9I6</accession>
<dbReference type="EMBL" id="BLYI01000031">
    <property type="protein sequence ID" value="GFO85160.1"/>
    <property type="molecule type" value="Genomic_DNA"/>
</dbReference>
<dbReference type="SMART" id="SM00228">
    <property type="entry name" value="PDZ"/>
    <property type="match status" value="1"/>
</dbReference>
<dbReference type="CDD" id="cd06163">
    <property type="entry name" value="S2P-M50_PDZ_RseP-like"/>
    <property type="match status" value="1"/>
</dbReference>
<evidence type="ECO:0000256" key="3">
    <source>
        <dbReference type="ARBA" id="ARBA00007931"/>
    </source>
</evidence>
<dbReference type="PANTHER" id="PTHR42837:SF2">
    <property type="entry name" value="MEMBRANE METALLOPROTEASE ARASP2, CHLOROPLASTIC-RELATED"/>
    <property type="match status" value="1"/>
</dbReference>
<feature type="transmembrane region" description="Helical" evidence="11">
    <location>
        <begin position="5"/>
        <end position="24"/>
    </location>
</feature>
<protein>
    <recommendedName>
        <fullName evidence="11">Zinc metalloprotease</fullName>
        <ecNumber evidence="11">3.4.24.-</ecNumber>
    </recommendedName>
</protein>
<dbReference type="RefSeq" id="WP_201310865.1">
    <property type="nucleotide sequence ID" value="NZ_BLYI01000031.1"/>
</dbReference>
<feature type="domain" description="PDZ" evidence="12">
    <location>
        <begin position="119"/>
        <end position="174"/>
    </location>
</feature>
<dbReference type="NCBIfam" id="TIGR00054">
    <property type="entry name" value="RIP metalloprotease RseP"/>
    <property type="match status" value="1"/>
</dbReference>
<feature type="transmembrane region" description="Helical" evidence="11">
    <location>
        <begin position="316"/>
        <end position="335"/>
    </location>
</feature>
<dbReference type="InterPro" id="IPR036034">
    <property type="entry name" value="PDZ_sf"/>
</dbReference>
<keyword evidence="8 11" id="KW-1133">Transmembrane helix</keyword>
<dbReference type="SUPFAM" id="SSF50156">
    <property type="entry name" value="PDZ domain-like"/>
    <property type="match status" value="1"/>
</dbReference>
<dbReference type="Pfam" id="PF17820">
    <property type="entry name" value="PDZ_6"/>
    <property type="match status" value="1"/>
</dbReference>
<comment type="caution">
    <text evidence="13">The sequence shown here is derived from an EMBL/GenBank/DDBJ whole genome shotgun (WGS) entry which is preliminary data.</text>
</comment>
<evidence type="ECO:0000313" key="14">
    <source>
        <dbReference type="Proteomes" id="UP000613208"/>
    </source>
</evidence>
<dbReference type="Pfam" id="PF02163">
    <property type="entry name" value="Peptidase_M50"/>
    <property type="match status" value="1"/>
</dbReference>
<dbReference type="GO" id="GO:0004222">
    <property type="term" value="F:metalloendopeptidase activity"/>
    <property type="evidence" value="ECO:0007669"/>
    <property type="project" value="InterPro"/>
</dbReference>
<gene>
    <name evidence="13" type="ORF">ANBU17_15070</name>
</gene>
<keyword evidence="4" id="KW-0645">Protease</keyword>
<keyword evidence="9 11" id="KW-0482">Metalloprotease</keyword>
<evidence type="ECO:0000256" key="9">
    <source>
        <dbReference type="ARBA" id="ARBA00023049"/>
    </source>
</evidence>
<keyword evidence="14" id="KW-1185">Reference proteome</keyword>
<feature type="transmembrane region" description="Helical" evidence="11">
    <location>
        <begin position="261"/>
        <end position="283"/>
    </location>
</feature>
<comment type="cofactor">
    <cofactor evidence="1 11">
        <name>Zn(2+)</name>
        <dbReference type="ChEBI" id="CHEBI:29105"/>
    </cofactor>
</comment>
<keyword evidence="5 11" id="KW-0812">Transmembrane</keyword>
<evidence type="ECO:0000256" key="10">
    <source>
        <dbReference type="ARBA" id="ARBA00023136"/>
    </source>
</evidence>
<evidence type="ECO:0000256" key="11">
    <source>
        <dbReference type="RuleBase" id="RU362031"/>
    </source>
</evidence>
<dbReference type="InterPro" id="IPR008915">
    <property type="entry name" value="Peptidase_M50"/>
</dbReference>
<dbReference type="CDD" id="cd23081">
    <property type="entry name" value="cpPDZ_EcRseP-like"/>
    <property type="match status" value="1"/>
</dbReference>
<dbReference type="GO" id="GO:0006508">
    <property type="term" value="P:proteolysis"/>
    <property type="evidence" value="ECO:0007669"/>
    <property type="project" value="UniProtKB-KW"/>
</dbReference>
<keyword evidence="7 11" id="KW-0862">Zinc</keyword>
<dbReference type="PROSITE" id="PS50106">
    <property type="entry name" value="PDZ"/>
    <property type="match status" value="1"/>
</dbReference>
<dbReference type="AlphaFoldDB" id="A0A916Q9I6"/>
<sequence>MNIIIAVLIFGIIIIVHELGHFLVAKKNGIQVDEFCIGLGPTVIGKQIGDTFYSIHLLPFGGACMMGEDEDRPEQNAFNNKSVWARMAVIFAGPFFNFVLAFLFSVIVVGMSGADIPQIDSVQKGSPAAEAGIKAGDVMTSVDGDRIHNYREFSYYMYLDYKGGAIPLTVDRNGKEIAMNVTPEYNKEQNQYIIGITWPGYQKVGPLKTLEYSFREVGLQIKITVKSVGMLISRQLGLQDLSGPVGIVKVVGDQYNEAAKYGAVTVFLTMLNMAILISANLGVMNLLPLPALDGGRLLFLIIEAIRGKAVPREMEAAVHTFGLLLLLALMVFVMYQDITKIFL</sequence>
<dbReference type="Proteomes" id="UP000613208">
    <property type="component" value="Unassembled WGS sequence"/>
</dbReference>
<comment type="subcellular location">
    <subcellularLocation>
        <location evidence="2">Membrane</location>
        <topology evidence="2">Multi-pass membrane protein</topology>
    </subcellularLocation>
</comment>
<name>A0A916Q9I6_9FIRM</name>
<dbReference type="EC" id="3.4.24.-" evidence="11"/>
<evidence type="ECO:0000256" key="7">
    <source>
        <dbReference type="ARBA" id="ARBA00022833"/>
    </source>
</evidence>
<evidence type="ECO:0000256" key="1">
    <source>
        <dbReference type="ARBA" id="ARBA00001947"/>
    </source>
</evidence>
<evidence type="ECO:0000259" key="12">
    <source>
        <dbReference type="PROSITE" id="PS50106"/>
    </source>
</evidence>
<organism evidence="13 14">
    <name type="scientific">Anaerostipes butyraticus</name>
    <dbReference type="NCBI Taxonomy" id="645466"/>
    <lineage>
        <taxon>Bacteria</taxon>
        <taxon>Bacillati</taxon>
        <taxon>Bacillota</taxon>
        <taxon>Clostridia</taxon>
        <taxon>Lachnospirales</taxon>
        <taxon>Lachnospiraceae</taxon>
        <taxon>Anaerostipes</taxon>
    </lineage>
</organism>
<dbReference type="GO" id="GO:0016020">
    <property type="term" value="C:membrane"/>
    <property type="evidence" value="ECO:0007669"/>
    <property type="project" value="UniProtKB-SubCell"/>
</dbReference>
<keyword evidence="6 11" id="KW-0378">Hydrolase</keyword>
<dbReference type="Gene3D" id="2.30.42.10">
    <property type="match status" value="1"/>
</dbReference>
<keyword evidence="11" id="KW-0479">Metal-binding</keyword>
<evidence type="ECO:0000256" key="4">
    <source>
        <dbReference type="ARBA" id="ARBA00022670"/>
    </source>
</evidence>
<feature type="transmembrane region" description="Helical" evidence="11">
    <location>
        <begin position="83"/>
        <end position="109"/>
    </location>
</feature>
<dbReference type="InterPro" id="IPR004387">
    <property type="entry name" value="Pept_M50_Zn"/>
</dbReference>
<evidence type="ECO:0000256" key="8">
    <source>
        <dbReference type="ARBA" id="ARBA00022989"/>
    </source>
</evidence>
<evidence type="ECO:0000256" key="2">
    <source>
        <dbReference type="ARBA" id="ARBA00004141"/>
    </source>
</evidence>
<keyword evidence="10 11" id="KW-0472">Membrane</keyword>
<evidence type="ECO:0000256" key="6">
    <source>
        <dbReference type="ARBA" id="ARBA00022801"/>
    </source>
</evidence>
<dbReference type="PANTHER" id="PTHR42837">
    <property type="entry name" value="REGULATOR OF SIGMA-E PROTEASE RSEP"/>
    <property type="match status" value="1"/>
</dbReference>